<proteinExistence type="predicted"/>
<sequence length="143" mass="16088">MAIRNLLIAALKDAPEDLGPVVYYPVRTYTYYRKETIQEIIQEVLPEESDTMMSQFAQDMSSVAHQKGIQEGMQTGPPGRHPRKYPERLAGRRSKTTDSSTFSSFPTLARRNHSAGLWGDRNVIEIRADRVLDASSLDDVFAG</sequence>
<accession>A0A450ZJU4</accession>
<evidence type="ECO:0000256" key="1">
    <source>
        <dbReference type="SAM" id="MobiDB-lite"/>
    </source>
</evidence>
<dbReference type="EMBL" id="CAADFV010000037">
    <property type="protein sequence ID" value="VFK56083.1"/>
    <property type="molecule type" value="Genomic_DNA"/>
</dbReference>
<feature type="compositionally biased region" description="Low complexity" evidence="1">
    <location>
        <begin position="97"/>
        <end position="106"/>
    </location>
</feature>
<dbReference type="EMBL" id="CAADFY010000037">
    <property type="protein sequence ID" value="VFK54062.1"/>
    <property type="molecule type" value="Genomic_DNA"/>
</dbReference>
<feature type="region of interest" description="Disordered" evidence="1">
    <location>
        <begin position="60"/>
        <end position="106"/>
    </location>
</feature>
<name>A0A450ZJU4_9GAMM</name>
<dbReference type="AlphaFoldDB" id="A0A450ZJU4"/>
<protein>
    <submittedName>
        <fullName evidence="2">Uncharacterized protein</fullName>
    </submittedName>
</protein>
<organism evidence="2">
    <name type="scientific">Candidatus Kentrum sp. TUN</name>
    <dbReference type="NCBI Taxonomy" id="2126343"/>
    <lineage>
        <taxon>Bacteria</taxon>
        <taxon>Pseudomonadati</taxon>
        <taxon>Pseudomonadota</taxon>
        <taxon>Gammaproteobacteria</taxon>
        <taxon>Candidatus Kentrum</taxon>
    </lineage>
</organism>
<gene>
    <name evidence="3" type="ORF">BECKTUN1418E_GA0071001_10374</name>
    <name evidence="2" type="ORF">BECKTUN1418F_GA0071002_10374</name>
</gene>
<evidence type="ECO:0000313" key="2">
    <source>
        <dbReference type="EMBL" id="VFK54062.1"/>
    </source>
</evidence>
<evidence type="ECO:0000313" key="3">
    <source>
        <dbReference type="EMBL" id="VFK56083.1"/>
    </source>
</evidence>
<reference evidence="2" key="1">
    <citation type="submission" date="2019-02" db="EMBL/GenBank/DDBJ databases">
        <authorList>
            <person name="Gruber-Vodicka R. H."/>
            <person name="Seah K. B. B."/>
        </authorList>
    </citation>
    <scope>NUCLEOTIDE SEQUENCE</scope>
    <source>
        <strain evidence="3">BECK_BY2</strain>
        <strain evidence="2">BECK_BY3</strain>
    </source>
</reference>